<dbReference type="Proteomes" id="UP000494256">
    <property type="component" value="Unassembled WGS sequence"/>
</dbReference>
<name>A0A8S1ALE1_ARCPL</name>
<feature type="chain" id="PRO_5035857155" evidence="1">
    <location>
        <begin position="25"/>
        <end position="206"/>
    </location>
</feature>
<protein>
    <submittedName>
        <fullName evidence="2">Uncharacterized protein</fullName>
    </submittedName>
</protein>
<dbReference type="EMBL" id="CADEBD010000327">
    <property type="protein sequence ID" value="CAB3246302.1"/>
    <property type="molecule type" value="Genomic_DNA"/>
</dbReference>
<keyword evidence="1" id="KW-0732">Signal</keyword>
<evidence type="ECO:0000313" key="3">
    <source>
        <dbReference type="Proteomes" id="UP000494256"/>
    </source>
</evidence>
<sequence>MAILSTIGILVVTILVSEVAVLEQKSDICTYYDAICNNVTKDPFFEDKAVIGKPWRVYFTWNMQLDEYCLEFTFKYADKLTVSRLKIDVENMKIKPPLSKEVLLISMIASPDMLLFNDLSGIPGLFVGMIYDTVENKKMPKKPHKMAMKLLHKGQYLLMTDCSFGTTSLSVRKDNRPKRAEIEAVAVNFTLGEPFPACIMDKDSEE</sequence>
<comment type="caution">
    <text evidence="2">The sequence shown here is derived from an EMBL/GenBank/DDBJ whole genome shotgun (WGS) entry which is preliminary data.</text>
</comment>
<organism evidence="2 3">
    <name type="scientific">Arctia plantaginis</name>
    <name type="common">Wood tiger moth</name>
    <name type="synonym">Phalaena plantaginis</name>
    <dbReference type="NCBI Taxonomy" id="874455"/>
    <lineage>
        <taxon>Eukaryota</taxon>
        <taxon>Metazoa</taxon>
        <taxon>Ecdysozoa</taxon>
        <taxon>Arthropoda</taxon>
        <taxon>Hexapoda</taxon>
        <taxon>Insecta</taxon>
        <taxon>Pterygota</taxon>
        <taxon>Neoptera</taxon>
        <taxon>Endopterygota</taxon>
        <taxon>Lepidoptera</taxon>
        <taxon>Glossata</taxon>
        <taxon>Ditrysia</taxon>
        <taxon>Noctuoidea</taxon>
        <taxon>Erebidae</taxon>
        <taxon>Arctiinae</taxon>
        <taxon>Arctia</taxon>
    </lineage>
</organism>
<reference evidence="2 3" key="1">
    <citation type="submission" date="2020-04" db="EMBL/GenBank/DDBJ databases">
        <authorList>
            <person name="Wallbank WR R."/>
            <person name="Pardo Diaz C."/>
            <person name="Kozak K."/>
            <person name="Martin S."/>
            <person name="Jiggins C."/>
            <person name="Moest M."/>
            <person name="Warren A I."/>
            <person name="Byers J.R.P. K."/>
            <person name="Montejo-Kovacevich G."/>
            <person name="Yen C E."/>
        </authorList>
    </citation>
    <scope>NUCLEOTIDE SEQUENCE [LARGE SCALE GENOMIC DNA]</scope>
</reference>
<gene>
    <name evidence="2" type="ORF">APLA_LOCUS11463</name>
</gene>
<evidence type="ECO:0000256" key="1">
    <source>
        <dbReference type="SAM" id="SignalP"/>
    </source>
</evidence>
<proteinExistence type="predicted"/>
<evidence type="ECO:0000313" key="2">
    <source>
        <dbReference type="EMBL" id="CAB3246302.1"/>
    </source>
</evidence>
<dbReference type="OrthoDB" id="16772at2759"/>
<feature type="signal peptide" evidence="1">
    <location>
        <begin position="1"/>
        <end position="24"/>
    </location>
</feature>
<dbReference type="AlphaFoldDB" id="A0A8S1ALE1"/>
<accession>A0A8S1ALE1</accession>